<feature type="domain" description="O-antigen ligase-related" evidence="6">
    <location>
        <begin position="172"/>
        <end position="339"/>
    </location>
</feature>
<feature type="transmembrane region" description="Helical" evidence="5">
    <location>
        <begin position="353"/>
        <end position="370"/>
    </location>
</feature>
<dbReference type="GO" id="GO:0016020">
    <property type="term" value="C:membrane"/>
    <property type="evidence" value="ECO:0007669"/>
    <property type="project" value="UniProtKB-SubCell"/>
</dbReference>
<evidence type="ECO:0000259" key="6">
    <source>
        <dbReference type="Pfam" id="PF04932"/>
    </source>
</evidence>
<evidence type="ECO:0000256" key="5">
    <source>
        <dbReference type="SAM" id="Phobius"/>
    </source>
</evidence>
<reference evidence="7 8" key="1">
    <citation type="submission" date="2019-03" db="EMBL/GenBank/DDBJ databases">
        <title>Complete genome sequence of Ferrigenium kumadai strain An22, a microaerophilic iron-oxidizing bacterium isolated from a paddy field soil.</title>
        <authorList>
            <person name="Watanabe T."/>
            <person name="Asakawa S."/>
        </authorList>
    </citation>
    <scope>NUCLEOTIDE SEQUENCE [LARGE SCALE GENOMIC DNA]</scope>
    <source>
        <strain evidence="7 8">An22</strain>
    </source>
</reference>
<sequence length="422" mass="46881">MHNRFKTILFTLFLWPISIGELSVNYSFVLFAAVSLFVAHKVYKPNEWVSVAAVIFSLIFLFSLPFTLLASGDQFLRATVSFAIFMTVFAFAITRIGMPEINSFRWALVVISCLFAGEALVGFLAAGGNAAGWELKNIVGSQRFGFIYILGFFVLLYFPARTAFLKLAKLGALSLILAGILLTFSRSSVIALSFAVGLYLLSSVIHRKNWSWRGLRIATTGALASVSLIAVAYMFFPVVFEFFSETILVRYGQFFAMIIPAELLSAGAPPPDDVLISKGSEGTRLVIWTAILQHTLENPILGSGYLGSWVLSNVTTGSAHNQYMDVLLRVGFLGFLVWILILYNVFRFLRRHHADLFWGGVGILIYGFFHETFKESQGAFILAFLVGMYVNHVRDCARSRNALLTQSDPVRLHTQATTHTAL</sequence>
<evidence type="ECO:0000313" key="8">
    <source>
        <dbReference type="Proteomes" id="UP001319121"/>
    </source>
</evidence>
<feature type="transmembrane region" description="Helical" evidence="5">
    <location>
        <begin position="12"/>
        <end position="39"/>
    </location>
</feature>
<name>A0AAN1T1H9_9PROT</name>
<dbReference type="Pfam" id="PF04932">
    <property type="entry name" value="Wzy_C"/>
    <property type="match status" value="1"/>
</dbReference>
<dbReference type="PANTHER" id="PTHR37422:SF17">
    <property type="entry name" value="O-ANTIGEN LIGASE"/>
    <property type="match status" value="1"/>
</dbReference>
<dbReference type="EMBL" id="AP019536">
    <property type="protein sequence ID" value="BBJ00652.1"/>
    <property type="molecule type" value="Genomic_DNA"/>
</dbReference>
<evidence type="ECO:0000256" key="2">
    <source>
        <dbReference type="ARBA" id="ARBA00022692"/>
    </source>
</evidence>
<feature type="transmembrane region" description="Helical" evidence="5">
    <location>
        <begin position="51"/>
        <end position="69"/>
    </location>
</feature>
<dbReference type="InterPro" id="IPR007016">
    <property type="entry name" value="O-antigen_ligase-rel_domated"/>
</dbReference>
<accession>A0AAN1T1H9</accession>
<protein>
    <recommendedName>
        <fullName evidence="6">O-antigen ligase-related domain-containing protein</fullName>
    </recommendedName>
</protein>
<feature type="transmembrane region" description="Helical" evidence="5">
    <location>
        <begin position="376"/>
        <end position="393"/>
    </location>
</feature>
<dbReference type="Proteomes" id="UP001319121">
    <property type="component" value="Chromosome"/>
</dbReference>
<feature type="transmembrane region" description="Helical" evidence="5">
    <location>
        <begin position="75"/>
        <end position="94"/>
    </location>
</feature>
<dbReference type="PANTHER" id="PTHR37422">
    <property type="entry name" value="TEICHURONIC ACID BIOSYNTHESIS PROTEIN TUAE"/>
    <property type="match status" value="1"/>
</dbReference>
<evidence type="ECO:0000256" key="1">
    <source>
        <dbReference type="ARBA" id="ARBA00004141"/>
    </source>
</evidence>
<feature type="transmembrane region" description="Helical" evidence="5">
    <location>
        <begin position="188"/>
        <end position="205"/>
    </location>
</feature>
<proteinExistence type="predicted"/>
<feature type="transmembrane region" description="Helical" evidence="5">
    <location>
        <begin position="326"/>
        <end position="346"/>
    </location>
</feature>
<gene>
    <name evidence="7" type="ORF">FGKAn22_23440</name>
</gene>
<organism evidence="7 8">
    <name type="scientific">Ferrigenium kumadai</name>
    <dbReference type="NCBI Taxonomy" id="1682490"/>
    <lineage>
        <taxon>Bacteria</taxon>
        <taxon>Pseudomonadati</taxon>
        <taxon>Pseudomonadota</taxon>
        <taxon>Betaproteobacteria</taxon>
        <taxon>Nitrosomonadales</taxon>
        <taxon>Gallionellaceae</taxon>
        <taxon>Ferrigenium</taxon>
    </lineage>
</organism>
<keyword evidence="4 5" id="KW-0472">Membrane</keyword>
<evidence type="ECO:0000313" key="7">
    <source>
        <dbReference type="EMBL" id="BBJ00652.1"/>
    </source>
</evidence>
<dbReference type="InterPro" id="IPR051533">
    <property type="entry name" value="WaaL-like"/>
</dbReference>
<dbReference type="KEGG" id="fku:FGKAn22_23440"/>
<evidence type="ECO:0000256" key="4">
    <source>
        <dbReference type="ARBA" id="ARBA00023136"/>
    </source>
</evidence>
<keyword evidence="8" id="KW-1185">Reference proteome</keyword>
<comment type="subcellular location">
    <subcellularLocation>
        <location evidence="1">Membrane</location>
        <topology evidence="1">Multi-pass membrane protein</topology>
    </subcellularLocation>
</comment>
<dbReference type="AlphaFoldDB" id="A0AAN1T1H9"/>
<feature type="transmembrane region" description="Helical" evidence="5">
    <location>
        <begin position="138"/>
        <end position="158"/>
    </location>
</feature>
<evidence type="ECO:0000256" key="3">
    <source>
        <dbReference type="ARBA" id="ARBA00022989"/>
    </source>
</evidence>
<keyword evidence="2 5" id="KW-0812">Transmembrane</keyword>
<feature type="transmembrane region" description="Helical" evidence="5">
    <location>
        <begin position="217"/>
        <end position="236"/>
    </location>
</feature>
<feature type="transmembrane region" description="Helical" evidence="5">
    <location>
        <begin position="106"/>
        <end position="126"/>
    </location>
</feature>
<keyword evidence="3 5" id="KW-1133">Transmembrane helix</keyword>